<reference evidence="3 4" key="1">
    <citation type="submission" date="2022-12" db="EMBL/GenBank/DDBJ databases">
        <title>Polyphasic characterization of Geotalea uranireducens NIT-SL11 newly isolated from a complex of sewage sludge and microbially reduced graphene oxide.</title>
        <authorList>
            <person name="Xie L."/>
            <person name="Yoshida N."/>
            <person name="Meng L."/>
        </authorList>
    </citation>
    <scope>NUCLEOTIDE SEQUENCE [LARGE SCALE GENOMIC DNA]</scope>
    <source>
        <strain evidence="3 4">NIT-SL11</strain>
    </source>
</reference>
<evidence type="ECO:0000256" key="2">
    <source>
        <dbReference type="SAM" id="Phobius"/>
    </source>
</evidence>
<protein>
    <submittedName>
        <fullName evidence="3">Uncharacterized protein</fullName>
    </submittedName>
</protein>
<evidence type="ECO:0000256" key="1">
    <source>
        <dbReference type="SAM" id="Coils"/>
    </source>
</evidence>
<keyword evidence="2" id="KW-0812">Transmembrane</keyword>
<keyword evidence="2" id="KW-1133">Transmembrane helix</keyword>
<organism evidence="3 4">
    <name type="scientific">Geotalea uraniireducens</name>
    <dbReference type="NCBI Taxonomy" id="351604"/>
    <lineage>
        <taxon>Bacteria</taxon>
        <taxon>Pseudomonadati</taxon>
        <taxon>Thermodesulfobacteriota</taxon>
        <taxon>Desulfuromonadia</taxon>
        <taxon>Geobacterales</taxon>
        <taxon>Geobacteraceae</taxon>
        <taxon>Geotalea</taxon>
    </lineage>
</organism>
<dbReference type="RefSeq" id="WP_281999506.1">
    <property type="nucleotide sequence ID" value="NZ_AP027151.1"/>
</dbReference>
<evidence type="ECO:0000313" key="3">
    <source>
        <dbReference type="EMBL" id="BDV43402.1"/>
    </source>
</evidence>
<dbReference type="EMBL" id="AP027151">
    <property type="protein sequence ID" value="BDV43402.1"/>
    <property type="molecule type" value="Genomic_DNA"/>
</dbReference>
<keyword evidence="1" id="KW-0175">Coiled coil</keyword>
<feature type="transmembrane region" description="Helical" evidence="2">
    <location>
        <begin position="7"/>
        <end position="24"/>
    </location>
</feature>
<dbReference type="Proteomes" id="UP001317705">
    <property type="component" value="Chromosome"/>
</dbReference>
<accession>A0ABM8ELG0</accession>
<name>A0ABM8ELG0_9BACT</name>
<keyword evidence="2" id="KW-0472">Membrane</keyword>
<feature type="transmembrane region" description="Helical" evidence="2">
    <location>
        <begin position="73"/>
        <end position="91"/>
    </location>
</feature>
<gene>
    <name evidence="3" type="ORF">GURASL_23250</name>
</gene>
<sequence>MKIVRIMVAMVLFILLCWLNWWVLPDLAIVRFKGKGAPIPQTGYLLLGEENDKTIGYRVVKGIKIDWSGVPAAWPYVVVGTVLGFGIGYVVGEFARRKFAIDVASQEAIDRADKIMTKAVIRDGEAEGKLLRAASLEKDTLYMQNTLRKEIDEYRAARATADEQIRICEEKLRKGESTEQELDKAKKAIVKLQRQIKRLKNENDIKDEND</sequence>
<feature type="coiled-coil region" evidence="1">
    <location>
        <begin position="144"/>
        <end position="209"/>
    </location>
</feature>
<proteinExistence type="predicted"/>
<evidence type="ECO:0000313" key="4">
    <source>
        <dbReference type="Proteomes" id="UP001317705"/>
    </source>
</evidence>
<keyword evidence="4" id="KW-1185">Reference proteome</keyword>